<evidence type="ECO:0000256" key="6">
    <source>
        <dbReference type="SAM" id="MobiDB-lite"/>
    </source>
</evidence>
<dbReference type="PANTHER" id="PTHR12663">
    <property type="entry name" value="ANDROGEN INDUCED INHIBITOR OF PROLIFERATION AS3 / PDS5-RELATED"/>
    <property type="match status" value="1"/>
</dbReference>
<feature type="region of interest" description="Disordered" evidence="6">
    <location>
        <begin position="1133"/>
        <end position="1234"/>
    </location>
</feature>
<evidence type="ECO:0000313" key="8">
    <source>
        <dbReference type="Proteomes" id="UP001150266"/>
    </source>
</evidence>
<protein>
    <submittedName>
        <fullName evidence="7">Armadillo-type protein</fullName>
    </submittedName>
</protein>
<keyword evidence="2" id="KW-0132">Cell division</keyword>
<dbReference type="InterPro" id="IPR011989">
    <property type="entry name" value="ARM-like"/>
</dbReference>
<dbReference type="InterPro" id="IPR016024">
    <property type="entry name" value="ARM-type_fold"/>
</dbReference>
<dbReference type="GO" id="GO:0007064">
    <property type="term" value="P:mitotic sister chromatid cohesion"/>
    <property type="evidence" value="ECO:0007669"/>
    <property type="project" value="InterPro"/>
</dbReference>
<keyword evidence="3" id="KW-0498">Mitosis</keyword>
<dbReference type="AlphaFoldDB" id="A0A9W8ZXD1"/>
<comment type="subcellular location">
    <subcellularLocation>
        <location evidence="1">Nucleus</location>
    </subcellularLocation>
</comment>
<dbReference type="CDD" id="cd19953">
    <property type="entry name" value="PDS5"/>
    <property type="match status" value="1"/>
</dbReference>
<dbReference type="SUPFAM" id="SSF48371">
    <property type="entry name" value="ARM repeat"/>
    <property type="match status" value="1"/>
</dbReference>
<feature type="compositionally biased region" description="Basic residues" evidence="6">
    <location>
        <begin position="1140"/>
        <end position="1160"/>
    </location>
</feature>
<comment type="caution">
    <text evidence="7">The sequence shown here is derived from an EMBL/GenBank/DDBJ whole genome shotgun (WGS) entry which is preliminary data.</text>
</comment>
<proteinExistence type="predicted"/>
<reference evidence="7" key="1">
    <citation type="submission" date="2022-08" db="EMBL/GenBank/DDBJ databases">
        <title>A Global Phylogenomic Analysis of the Shiitake Genus Lentinula.</title>
        <authorList>
            <consortium name="DOE Joint Genome Institute"/>
            <person name="Sierra-Patev S."/>
            <person name="Min B."/>
            <person name="Naranjo-Ortiz M."/>
            <person name="Looney B."/>
            <person name="Konkel Z."/>
            <person name="Slot J.C."/>
            <person name="Sakamoto Y."/>
            <person name="Steenwyk J.L."/>
            <person name="Rokas A."/>
            <person name="Carro J."/>
            <person name="Camarero S."/>
            <person name="Ferreira P."/>
            <person name="Molpeceres G."/>
            <person name="Ruiz-Duenas F.J."/>
            <person name="Serrano A."/>
            <person name="Henrissat B."/>
            <person name="Drula E."/>
            <person name="Hughes K.W."/>
            <person name="Mata J.L."/>
            <person name="Ishikawa N.K."/>
            <person name="Vargas-Isla R."/>
            <person name="Ushijima S."/>
            <person name="Smith C.A."/>
            <person name="Ahrendt S."/>
            <person name="Andreopoulos W."/>
            <person name="He G."/>
            <person name="Labutti K."/>
            <person name="Lipzen A."/>
            <person name="Ng V."/>
            <person name="Riley R."/>
            <person name="Sandor L."/>
            <person name="Barry K."/>
            <person name="Martinez A.T."/>
            <person name="Xiao Y."/>
            <person name="Gibbons J.G."/>
            <person name="Terashima K."/>
            <person name="Grigoriev I.V."/>
            <person name="Hibbett D.S."/>
        </authorList>
    </citation>
    <scope>NUCLEOTIDE SEQUENCE</scope>
    <source>
        <strain evidence="7">JLM2183</strain>
    </source>
</reference>
<accession>A0A9W8ZXD1</accession>
<dbReference type="PANTHER" id="PTHR12663:SF0">
    <property type="entry name" value="PRECOCIOUS DISSOCIATION OF SISTERS 5, ISOFORM A"/>
    <property type="match status" value="1"/>
</dbReference>
<evidence type="ECO:0000313" key="7">
    <source>
        <dbReference type="EMBL" id="KAJ4468818.1"/>
    </source>
</evidence>
<dbReference type="Gene3D" id="1.25.10.10">
    <property type="entry name" value="Leucine-rich Repeat Variant"/>
    <property type="match status" value="1"/>
</dbReference>
<dbReference type="GO" id="GO:0005634">
    <property type="term" value="C:nucleus"/>
    <property type="evidence" value="ECO:0007669"/>
    <property type="project" value="UniProtKB-SubCell"/>
</dbReference>
<evidence type="ECO:0000256" key="4">
    <source>
        <dbReference type="ARBA" id="ARBA00023242"/>
    </source>
</evidence>
<dbReference type="OrthoDB" id="200660at2759"/>
<dbReference type="GO" id="GO:0051301">
    <property type="term" value="P:cell division"/>
    <property type="evidence" value="ECO:0007669"/>
    <property type="project" value="UniProtKB-KW"/>
</dbReference>
<feature type="compositionally biased region" description="Basic residues" evidence="6">
    <location>
        <begin position="1208"/>
        <end position="1224"/>
    </location>
</feature>
<evidence type="ECO:0000256" key="1">
    <source>
        <dbReference type="ARBA" id="ARBA00004123"/>
    </source>
</evidence>
<keyword evidence="4" id="KW-0539">Nucleus</keyword>
<gene>
    <name evidence="7" type="ORF">J3R30DRAFT_1610140</name>
</gene>
<keyword evidence="8" id="KW-1185">Reference proteome</keyword>
<sequence>MVAQTRHTGQPSPKKLAFREKLVTKGQSNDNLLKKLKTLHSELADMDQELVDVNSLSTVRKELVSSSVLLHKDRGVKAYAACCMADILRLYAPDAPYTQAELRDIFQFFFKQLSNNLKGSDVTYYNQYFHLLESLSTVKSVVLVCDLPNADELILGIFRDLFALVRRDLPMKIETFMAEILVAIVDESSSLSGDVLEMIMAQFMDKSARVEQPAYRLAVNVCNQTADKLQRNVALYFTDIIVSNSEEEDFEQIRTAHDLIKRLHTSCPNLLPSVIPQLEEELHADASTLRAIATQVLGEMFSDKAGGDLARNHPSTWNAWLGRKVDKSPMVRLKFVEASKGLYSAPREMAEVIESALNGKLLDPDEKIRTAVCKIYSQLDYETALHHVSESQLRDIAGRVADKKAAVRLEAANSLARVYSLAYPEIENNDVTAISKFSWIPNELLHMTSVVVDCRTVVEQVLSDYILPLPQFTPNPTNSKIAEVDEASWTDRLLNVMRYLTNQSVTALMVLSNLKLNRPNAIDVFVNACVQYNGGVIDENEDKVTQKLMRIIEVISVYFPDPAKMKEDLKAFAKLNEPRLYKLMKTCLDVDTDLKGLVKAQHDFIRRMDQSSSTLTSAMTALLRRGTLHITNTSSVPTLLLRLQRAHGTTITKTNLAANHAQLLLINIAKSCPALLKPHVDDLITAVEDGKNDKTVVVGLQALASLVKLDPQLVPMESSTVEVIRNHVLGSNHRHAKFAARMFAFCEERSNICAHIVESIADFLNEAPEDQLVAHLVSLAQFARFAPDAFEQKSDIVTAFLLKRLLMVPSLPHDVVEDDGEEWVEDDEVSDNLKAKIAALKVLRYRTMSHANSKNAVDISTPVLKMLATILDRGGSLASDDAIEEDRKALSRIRLQAAISLLYLSTVPAYADALSPKFIRLALTVQDTCFNVRMTFLQKLVSLLHRRKLPAKYHVILFLTVHDPEEDIKQKAAATVSGLLKKLLPDARTENLEFVFIRLLHLLAHHPDFATSQSELQDIAKYVQFYLELIGSEEAVSLLYHLASKGKTVRDPESQVHSENLYVLCEIAQELIKLRAQHNNWTIPTYPGKIKLPPDIIRPQPNAEIANKIAKQTFLPSDASVWLAELVMAAPKDKKERKLPVKRKAATTNGHTKRVRKKRKQADSSDEEQFDNHTDGTDVDMSDGPPAHTSDVDDGEESTGEEQLGRGARSKAKAKAKRKLRTSKKAAETLSSDG</sequence>
<dbReference type="InterPro" id="IPR039776">
    <property type="entry name" value="Pds5"/>
</dbReference>
<dbReference type="Pfam" id="PF20168">
    <property type="entry name" value="PDS5"/>
    <property type="match status" value="1"/>
</dbReference>
<dbReference type="EMBL" id="JAOTPV010000034">
    <property type="protein sequence ID" value="KAJ4468818.1"/>
    <property type="molecule type" value="Genomic_DNA"/>
</dbReference>
<evidence type="ECO:0000256" key="5">
    <source>
        <dbReference type="ARBA" id="ARBA00023306"/>
    </source>
</evidence>
<dbReference type="GO" id="GO:0000785">
    <property type="term" value="C:chromatin"/>
    <property type="evidence" value="ECO:0007669"/>
    <property type="project" value="TreeGrafter"/>
</dbReference>
<evidence type="ECO:0000256" key="3">
    <source>
        <dbReference type="ARBA" id="ARBA00022776"/>
    </source>
</evidence>
<name>A0A9W8ZXD1_9AGAR</name>
<dbReference type="GO" id="GO:0006281">
    <property type="term" value="P:DNA repair"/>
    <property type="evidence" value="ECO:0007669"/>
    <property type="project" value="TreeGrafter"/>
</dbReference>
<dbReference type="Proteomes" id="UP001150266">
    <property type="component" value="Unassembled WGS sequence"/>
</dbReference>
<organism evidence="7 8">
    <name type="scientific">Lentinula aciculospora</name>
    <dbReference type="NCBI Taxonomy" id="153920"/>
    <lineage>
        <taxon>Eukaryota</taxon>
        <taxon>Fungi</taxon>
        <taxon>Dikarya</taxon>
        <taxon>Basidiomycota</taxon>
        <taxon>Agaricomycotina</taxon>
        <taxon>Agaricomycetes</taxon>
        <taxon>Agaricomycetidae</taxon>
        <taxon>Agaricales</taxon>
        <taxon>Marasmiineae</taxon>
        <taxon>Omphalotaceae</taxon>
        <taxon>Lentinula</taxon>
    </lineage>
</organism>
<keyword evidence="5" id="KW-0131">Cell cycle</keyword>
<evidence type="ECO:0000256" key="2">
    <source>
        <dbReference type="ARBA" id="ARBA00022618"/>
    </source>
</evidence>